<dbReference type="RefSeq" id="XP_002109628.1">
    <property type="nucleotide sequence ID" value="XM_002109592.1"/>
</dbReference>
<dbReference type="GO" id="GO:0005737">
    <property type="term" value="C:cytoplasm"/>
    <property type="evidence" value="ECO:0007669"/>
    <property type="project" value="UniProtKB-SubCell"/>
</dbReference>
<comment type="subcellular location">
    <subcellularLocation>
        <location evidence="2">Cytoplasm</location>
    </subcellularLocation>
</comment>
<evidence type="ECO:0000256" key="4">
    <source>
        <dbReference type="ARBA" id="ARBA00011905"/>
    </source>
</evidence>
<dbReference type="GO" id="GO:0008119">
    <property type="term" value="F:thiopurine S-methyltransferase activity"/>
    <property type="evidence" value="ECO:0000318"/>
    <property type="project" value="GO_Central"/>
</dbReference>
<keyword evidence="7" id="KW-0808">Transferase</keyword>
<dbReference type="OrthoDB" id="276151at2759"/>
<dbReference type="PANTHER" id="PTHR10259:SF11">
    <property type="entry name" value="THIOPURINE S-METHYLTRANSFERASE"/>
    <property type="match status" value="1"/>
</dbReference>
<sequence length="240" mass="27368">MSLTYKDYVALGNDTVEDWASYWAEGDTNWVSDKCNPCLIKYYQSCLACDQPSTIFVPLCGKTQDMLWLARNGNRVIGVEMVPQPCIDFFSENNIDYCVEKLQGIGDGKVYRSQADGLDITIYNFNFYELTAELLGCQCNRFWDIGALIALNPEQHSKYIQQLMSLLTPDAQGILFTVEFDINQRPDVASPFCVPENRVHEVLSPVASVKLLESIDTPYSWYGHLNLNSMDGKFYFLKRK</sequence>
<dbReference type="EMBL" id="DS985242">
    <property type="protein sequence ID" value="EDV27794.1"/>
    <property type="molecule type" value="Genomic_DNA"/>
</dbReference>
<dbReference type="eggNOG" id="ENOG502QSF5">
    <property type="taxonomic scope" value="Eukaryota"/>
</dbReference>
<evidence type="ECO:0000313" key="10">
    <source>
        <dbReference type="Proteomes" id="UP000009022"/>
    </source>
</evidence>
<protein>
    <recommendedName>
        <fullName evidence="4">thiopurine S-methyltransferase</fullName>
        <ecNumber evidence="4">2.1.1.67</ecNumber>
    </recommendedName>
</protein>
<evidence type="ECO:0000313" key="9">
    <source>
        <dbReference type="EMBL" id="EDV27794.1"/>
    </source>
</evidence>
<dbReference type="SUPFAM" id="SSF53335">
    <property type="entry name" value="S-adenosyl-L-methionine-dependent methyltransferases"/>
    <property type="match status" value="1"/>
</dbReference>
<keyword evidence="8" id="KW-0949">S-adenosyl-L-methionine</keyword>
<accession>B3RQB0</accession>
<dbReference type="Proteomes" id="UP000009022">
    <property type="component" value="Unassembled WGS sequence"/>
</dbReference>
<reference evidence="9 10" key="1">
    <citation type="journal article" date="2008" name="Nature">
        <title>The Trichoplax genome and the nature of placozoans.</title>
        <authorList>
            <person name="Srivastava M."/>
            <person name="Begovic E."/>
            <person name="Chapman J."/>
            <person name="Putnam N.H."/>
            <person name="Hellsten U."/>
            <person name="Kawashima T."/>
            <person name="Kuo A."/>
            <person name="Mitros T."/>
            <person name="Salamov A."/>
            <person name="Carpenter M.L."/>
            <person name="Signorovitch A.Y."/>
            <person name="Moreno M.A."/>
            <person name="Kamm K."/>
            <person name="Grimwood J."/>
            <person name="Schmutz J."/>
            <person name="Shapiro H."/>
            <person name="Grigoriev I.V."/>
            <person name="Buss L.W."/>
            <person name="Schierwater B."/>
            <person name="Dellaporta S.L."/>
            <person name="Rokhsar D.S."/>
        </authorList>
    </citation>
    <scope>NUCLEOTIDE SEQUENCE [LARGE SCALE GENOMIC DNA]</scope>
    <source>
        <strain evidence="9 10">Grell-BS-1999</strain>
    </source>
</reference>
<dbReference type="OMA" id="DYDIHIC"/>
<gene>
    <name evidence="9" type="ORF">TRIADDRAFT_53840</name>
</gene>
<evidence type="ECO:0000256" key="7">
    <source>
        <dbReference type="ARBA" id="ARBA00022679"/>
    </source>
</evidence>
<dbReference type="InterPro" id="IPR008854">
    <property type="entry name" value="TPMT"/>
</dbReference>
<dbReference type="PhylomeDB" id="B3RQB0"/>
<dbReference type="InterPro" id="IPR029063">
    <property type="entry name" value="SAM-dependent_MTases_sf"/>
</dbReference>
<dbReference type="Pfam" id="PF05724">
    <property type="entry name" value="TPMT"/>
    <property type="match status" value="1"/>
</dbReference>
<evidence type="ECO:0000256" key="5">
    <source>
        <dbReference type="ARBA" id="ARBA00022490"/>
    </source>
</evidence>
<dbReference type="Gene3D" id="3.40.50.150">
    <property type="entry name" value="Vaccinia Virus protein VP39"/>
    <property type="match status" value="1"/>
</dbReference>
<keyword evidence="5" id="KW-0963">Cytoplasm</keyword>
<dbReference type="InParanoid" id="B3RQB0"/>
<dbReference type="GO" id="GO:0032259">
    <property type="term" value="P:methylation"/>
    <property type="evidence" value="ECO:0007669"/>
    <property type="project" value="UniProtKB-KW"/>
</dbReference>
<dbReference type="GeneID" id="6750843"/>
<name>B3RQB0_TRIAD</name>
<dbReference type="PANTHER" id="PTHR10259">
    <property type="entry name" value="THIOPURINE S-METHYLTRANSFERASE"/>
    <property type="match status" value="1"/>
</dbReference>
<comment type="catalytic activity">
    <reaction evidence="1">
        <text>S-adenosyl-L-methionine + a thiopurine = S-adenosyl-L-homocysteine + a thiopurine S-methylether.</text>
        <dbReference type="EC" id="2.1.1.67"/>
    </reaction>
</comment>
<evidence type="ECO:0000256" key="2">
    <source>
        <dbReference type="ARBA" id="ARBA00004496"/>
    </source>
</evidence>
<dbReference type="AlphaFoldDB" id="B3RQB0"/>
<comment type="similarity">
    <text evidence="3">Belongs to the class I-like SAM-binding methyltransferase superfamily. TPMT family.</text>
</comment>
<evidence type="ECO:0000256" key="3">
    <source>
        <dbReference type="ARBA" id="ARBA00008145"/>
    </source>
</evidence>
<keyword evidence="10" id="KW-1185">Reference proteome</keyword>
<keyword evidence="6" id="KW-0489">Methyltransferase</keyword>
<organism evidence="9 10">
    <name type="scientific">Trichoplax adhaerens</name>
    <name type="common">Trichoplax reptans</name>
    <dbReference type="NCBI Taxonomy" id="10228"/>
    <lineage>
        <taxon>Eukaryota</taxon>
        <taxon>Metazoa</taxon>
        <taxon>Placozoa</taxon>
        <taxon>Uniplacotomia</taxon>
        <taxon>Trichoplacea</taxon>
        <taxon>Trichoplacidae</taxon>
        <taxon>Trichoplax</taxon>
    </lineage>
</organism>
<dbReference type="CTD" id="6750843"/>
<dbReference type="KEGG" id="tad:TRIADDRAFT_53840"/>
<evidence type="ECO:0000256" key="1">
    <source>
        <dbReference type="ARBA" id="ARBA00000903"/>
    </source>
</evidence>
<dbReference type="HOGENOM" id="CLU_085515_0_0_1"/>
<dbReference type="FunFam" id="3.40.50.150:FF:000101">
    <property type="entry name" value="Thiopurine S-methyltransferase"/>
    <property type="match status" value="1"/>
</dbReference>
<dbReference type="EC" id="2.1.1.67" evidence="4"/>
<evidence type="ECO:0000256" key="6">
    <source>
        <dbReference type="ARBA" id="ARBA00022603"/>
    </source>
</evidence>
<evidence type="ECO:0000256" key="8">
    <source>
        <dbReference type="ARBA" id="ARBA00022691"/>
    </source>
</evidence>
<dbReference type="FunCoup" id="B3RQB0">
    <property type="interactions" value="249"/>
</dbReference>
<dbReference type="PROSITE" id="PS51585">
    <property type="entry name" value="SAM_MT_TPMT"/>
    <property type="match status" value="1"/>
</dbReference>
<dbReference type="STRING" id="10228.B3RQB0"/>
<proteinExistence type="inferred from homology"/>